<organism evidence="1 2">
    <name type="scientific">Trichinella papuae</name>
    <dbReference type="NCBI Taxonomy" id="268474"/>
    <lineage>
        <taxon>Eukaryota</taxon>
        <taxon>Metazoa</taxon>
        <taxon>Ecdysozoa</taxon>
        <taxon>Nematoda</taxon>
        <taxon>Enoplea</taxon>
        <taxon>Dorylaimia</taxon>
        <taxon>Trichinellida</taxon>
        <taxon>Trichinellidae</taxon>
        <taxon>Trichinella</taxon>
    </lineage>
</organism>
<name>A0A0V1MAS5_9BILA</name>
<evidence type="ECO:0000313" key="2">
    <source>
        <dbReference type="Proteomes" id="UP000054843"/>
    </source>
</evidence>
<comment type="caution">
    <text evidence="1">The sequence shown here is derived from an EMBL/GenBank/DDBJ whole genome shotgun (WGS) entry which is preliminary data.</text>
</comment>
<sequence>MIVNKDQITLRNFIEFYNGLISNYSGQCLVNGLLWLKLANCDMLAHVKLLRVFISDVYQIVIHEPSACCNIKITMHYLTSHY</sequence>
<reference evidence="1 2" key="1">
    <citation type="submission" date="2015-01" db="EMBL/GenBank/DDBJ databases">
        <title>Evolution of Trichinella species and genotypes.</title>
        <authorList>
            <person name="Korhonen P.K."/>
            <person name="Edoardo P."/>
            <person name="Giuseppe L.R."/>
            <person name="Gasser R.B."/>
        </authorList>
    </citation>
    <scope>NUCLEOTIDE SEQUENCE [LARGE SCALE GENOMIC DNA]</scope>
    <source>
        <strain evidence="1">ISS1980</strain>
    </source>
</reference>
<evidence type="ECO:0000313" key="1">
    <source>
        <dbReference type="EMBL" id="KRZ68789.1"/>
    </source>
</evidence>
<dbReference type="EMBL" id="JYDO01000154">
    <property type="protein sequence ID" value="KRZ68789.1"/>
    <property type="molecule type" value="Genomic_DNA"/>
</dbReference>
<dbReference type="AlphaFoldDB" id="A0A0V1MAS5"/>
<dbReference type="Proteomes" id="UP000054843">
    <property type="component" value="Unassembled WGS sequence"/>
</dbReference>
<accession>A0A0V1MAS5</accession>
<keyword evidence="2" id="KW-1185">Reference proteome</keyword>
<protein>
    <submittedName>
        <fullName evidence="1">Uncharacterized protein</fullName>
    </submittedName>
</protein>
<proteinExistence type="predicted"/>
<gene>
    <name evidence="1" type="ORF">T10_8900</name>
</gene>